<dbReference type="AlphaFoldDB" id="A0AAV4WP36"/>
<feature type="compositionally biased region" description="Basic and acidic residues" evidence="1">
    <location>
        <begin position="165"/>
        <end position="181"/>
    </location>
</feature>
<accession>A0AAV4WP36</accession>
<organism evidence="2 3">
    <name type="scientific">Caerostris darwini</name>
    <dbReference type="NCBI Taxonomy" id="1538125"/>
    <lineage>
        <taxon>Eukaryota</taxon>
        <taxon>Metazoa</taxon>
        <taxon>Ecdysozoa</taxon>
        <taxon>Arthropoda</taxon>
        <taxon>Chelicerata</taxon>
        <taxon>Arachnida</taxon>
        <taxon>Araneae</taxon>
        <taxon>Araneomorphae</taxon>
        <taxon>Entelegynae</taxon>
        <taxon>Araneoidea</taxon>
        <taxon>Araneidae</taxon>
        <taxon>Caerostris</taxon>
    </lineage>
</organism>
<gene>
    <name evidence="2" type="ORF">CDAR_367191</name>
</gene>
<feature type="region of interest" description="Disordered" evidence="1">
    <location>
        <begin position="153"/>
        <end position="181"/>
    </location>
</feature>
<evidence type="ECO:0000313" key="3">
    <source>
        <dbReference type="Proteomes" id="UP001054837"/>
    </source>
</evidence>
<reference evidence="2 3" key="1">
    <citation type="submission" date="2021-06" db="EMBL/GenBank/DDBJ databases">
        <title>Caerostris darwini draft genome.</title>
        <authorList>
            <person name="Kono N."/>
            <person name="Arakawa K."/>
        </authorList>
    </citation>
    <scope>NUCLEOTIDE SEQUENCE [LARGE SCALE GENOMIC DNA]</scope>
</reference>
<sequence length="338" mass="37069">MAQNTGVESILCSRYGSYVPTSPYPEEEVHHNHSSEGDKYTQSAADKGSANNTKVVCRDLKQYPSEYQILELVFLAELLGGIPRVTEQRNESGRTPIPMSTASMDAFGWPEFACKIPVFKKWDFCLHIGVELASVSFCTVGVAVFVRERKGGGNQQRRKQAKSSKKGESRREKLQSDLGRADEIEAVTAGDEMEFGSHQEIGEGGSVGSIRMLRIRGTPLIFQIAELSNLLISALQSLDLSSPTSVHSSSSRTPFHDPFLSSALPSSFCNMSSRLLSPSARGQPEISKACRSIADTVLQVALIKLPELLLPTNSDPTPTSIPRNQTVPAYRRLSIFFK</sequence>
<keyword evidence="3" id="KW-1185">Reference proteome</keyword>
<protein>
    <submittedName>
        <fullName evidence="2">Uncharacterized protein</fullName>
    </submittedName>
</protein>
<evidence type="ECO:0000313" key="2">
    <source>
        <dbReference type="EMBL" id="GIY83250.1"/>
    </source>
</evidence>
<comment type="caution">
    <text evidence="2">The sequence shown here is derived from an EMBL/GenBank/DDBJ whole genome shotgun (WGS) entry which is preliminary data.</text>
</comment>
<evidence type="ECO:0000256" key="1">
    <source>
        <dbReference type="SAM" id="MobiDB-lite"/>
    </source>
</evidence>
<feature type="compositionally biased region" description="Basic and acidic residues" evidence="1">
    <location>
        <begin position="27"/>
        <end position="39"/>
    </location>
</feature>
<dbReference type="EMBL" id="BPLQ01014795">
    <property type="protein sequence ID" value="GIY83250.1"/>
    <property type="molecule type" value="Genomic_DNA"/>
</dbReference>
<name>A0AAV4WP36_9ARAC</name>
<dbReference type="Proteomes" id="UP001054837">
    <property type="component" value="Unassembled WGS sequence"/>
</dbReference>
<feature type="region of interest" description="Disordered" evidence="1">
    <location>
        <begin position="23"/>
        <end position="47"/>
    </location>
</feature>
<proteinExistence type="predicted"/>